<organism evidence="1 2">
    <name type="scientific">Paenibacillus algorifonticola</name>
    <dbReference type="NCBI Taxonomy" id="684063"/>
    <lineage>
        <taxon>Bacteria</taxon>
        <taxon>Bacillati</taxon>
        <taxon>Bacillota</taxon>
        <taxon>Bacilli</taxon>
        <taxon>Bacillales</taxon>
        <taxon>Paenibacillaceae</taxon>
        <taxon>Paenibacillus</taxon>
    </lineage>
</organism>
<dbReference type="Proteomes" id="UP000183410">
    <property type="component" value="Unassembled WGS sequence"/>
</dbReference>
<gene>
    <name evidence="1" type="ORF">SAMN04487969_13338</name>
</gene>
<dbReference type="OrthoDB" id="2555630at2"/>
<name>A0A1I2IFT9_9BACL</name>
<accession>A0A1I2IFT9</accession>
<dbReference type="RefSeq" id="WP_046234293.1">
    <property type="nucleotide sequence ID" value="NZ_FONN01000033.1"/>
</dbReference>
<evidence type="ECO:0000313" key="1">
    <source>
        <dbReference type="EMBL" id="SFF39706.1"/>
    </source>
</evidence>
<sequence>MNLAWVDCYIDKLLTLFPDIHPYAAMIDRWAFKPVWDGKGEEVDLSRVLATEEQLLTFYGIERSCENDWIDEALRSGHLVLLPCDLFYMPHAKVFYGKEHAGHFIVVRELLPGGSYLIFDDHPAFCGRMDRTGLKAAHDALGLPYQRFLPEMLQVTDASAIGYVSRMLKADSFFLSDFARRLLVSEETTMRKCLILKGTRHFNHRLNGFIRMVDAAPLPSGKGEAVSELRRSIIQYMDDWRVTVNLATRVLLQPELPIWDRVQNRLENHLESEALLPNAAVRFLELLHAEANG</sequence>
<protein>
    <recommendedName>
        <fullName evidence="3">Butirosin biosynthesis protein H, N-terminal</fullName>
    </recommendedName>
</protein>
<dbReference type="EMBL" id="FONN01000033">
    <property type="protein sequence ID" value="SFF39706.1"/>
    <property type="molecule type" value="Genomic_DNA"/>
</dbReference>
<keyword evidence="2" id="KW-1185">Reference proteome</keyword>
<evidence type="ECO:0000313" key="2">
    <source>
        <dbReference type="Proteomes" id="UP000183410"/>
    </source>
</evidence>
<dbReference type="AlphaFoldDB" id="A0A1I2IFT9"/>
<proteinExistence type="predicted"/>
<evidence type="ECO:0008006" key="3">
    <source>
        <dbReference type="Google" id="ProtNLM"/>
    </source>
</evidence>
<reference evidence="2" key="1">
    <citation type="submission" date="2016-10" db="EMBL/GenBank/DDBJ databases">
        <authorList>
            <person name="Varghese N."/>
            <person name="Submissions S."/>
        </authorList>
    </citation>
    <scope>NUCLEOTIDE SEQUENCE [LARGE SCALE GENOMIC DNA]</scope>
    <source>
        <strain evidence="2">CGMCC 1.10223</strain>
    </source>
</reference>